<accession>A0A8H7ULV5</accession>
<reference evidence="3" key="1">
    <citation type="submission" date="2020-12" db="EMBL/GenBank/DDBJ databases">
        <title>Metabolic potential, ecology and presence of endohyphal bacteria is reflected in genomic diversity of Mucoromycotina.</title>
        <authorList>
            <person name="Muszewska A."/>
            <person name="Okrasinska A."/>
            <person name="Steczkiewicz K."/>
            <person name="Drgas O."/>
            <person name="Orlowska M."/>
            <person name="Perlinska-Lenart U."/>
            <person name="Aleksandrzak-Piekarczyk T."/>
            <person name="Szatraj K."/>
            <person name="Zielenkiewicz U."/>
            <person name="Pilsyk S."/>
            <person name="Malc E."/>
            <person name="Mieczkowski P."/>
            <person name="Kruszewska J.S."/>
            <person name="Biernat P."/>
            <person name="Pawlowska J."/>
        </authorList>
    </citation>
    <scope>NUCLEOTIDE SEQUENCE</scope>
    <source>
        <strain evidence="3">WA0000051536</strain>
    </source>
</reference>
<feature type="domain" description="Serine aminopeptidase S33" evidence="2">
    <location>
        <begin position="131"/>
        <end position="213"/>
    </location>
</feature>
<dbReference type="PANTHER" id="PTHR12277:SF64">
    <property type="entry name" value="SUPERFAMILY HYDROLASE, PUTATIVE (AFU_ORTHOLOGUE AFUA_3G01760)-RELATED"/>
    <property type="match status" value="1"/>
</dbReference>
<dbReference type="SUPFAM" id="SSF53474">
    <property type="entry name" value="alpha/beta-Hydrolases"/>
    <property type="match status" value="1"/>
</dbReference>
<sequence>MQYRHVPVRHQTRKLSTKATALVLLGVPTGVYLYKCLMMVAFQSKLIYLPYIPLDSRHEERTPEMSLGMDVEDVEVISADKKKLRGMVVNPTLPSGPVMIYFQGNAGNMNHRLPLFKQMTKAVPNLTIAGICYRGFGSSLGRPSERGLEKDAQAILDWTYRKYPERPIYLYGHSLGGGVAAYLASNPMYGDKIRGVILENTYLSIQDMVTAIYTKWTPYPYIAKYLLWNRWPTKERIAHISCPVLFLSSAKDEIVPPEHMETLYRICKQHQPNSQIASMPKSMHMDMYMADRNLYNQQVAQFLSLNERKTS</sequence>
<evidence type="ECO:0000313" key="4">
    <source>
        <dbReference type="Proteomes" id="UP000612746"/>
    </source>
</evidence>
<dbReference type="PANTHER" id="PTHR12277">
    <property type="entry name" value="ALPHA/BETA HYDROLASE DOMAIN-CONTAINING PROTEIN"/>
    <property type="match status" value="1"/>
</dbReference>
<dbReference type="InterPro" id="IPR029058">
    <property type="entry name" value="AB_hydrolase_fold"/>
</dbReference>
<evidence type="ECO:0000259" key="2">
    <source>
        <dbReference type="Pfam" id="PF12146"/>
    </source>
</evidence>
<dbReference type="EMBL" id="JAEPRA010000004">
    <property type="protein sequence ID" value="KAG2186532.1"/>
    <property type="molecule type" value="Genomic_DNA"/>
</dbReference>
<keyword evidence="1" id="KW-0812">Transmembrane</keyword>
<name>A0A8H7ULV5_9FUNG</name>
<keyword evidence="1" id="KW-0472">Membrane</keyword>
<feature type="transmembrane region" description="Helical" evidence="1">
    <location>
        <begin position="21"/>
        <end position="42"/>
    </location>
</feature>
<dbReference type="Pfam" id="PF12146">
    <property type="entry name" value="Hydrolase_4"/>
    <property type="match status" value="1"/>
</dbReference>
<dbReference type="GO" id="GO:0016020">
    <property type="term" value="C:membrane"/>
    <property type="evidence" value="ECO:0007669"/>
    <property type="project" value="TreeGrafter"/>
</dbReference>
<keyword evidence="1" id="KW-1133">Transmembrane helix</keyword>
<comment type="caution">
    <text evidence="3">The sequence shown here is derived from an EMBL/GenBank/DDBJ whole genome shotgun (WGS) entry which is preliminary data.</text>
</comment>
<dbReference type="AlphaFoldDB" id="A0A8H7ULV5"/>
<dbReference type="GO" id="GO:0008474">
    <property type="term" value="F:palmitoyl-(protein) hydrolase activity"/>
    <property type="evidence" value="ECO:0007669"/>
    <property type="project" value="TreeGrafter"/>
</dbReference>
<proteinExistence type="predicted"/>
<evidence type="ECO:0000313" key="3">
    <source>
        <dbReference type="EMBL" id="KAG2186532.1"/>
    </source>
</evidence>
<dbReference type="InterPro" id="IPR022742">
    <property type="entry name" value="Hydrolase_4"/>
</dbReference>
<dbReference type="Proteomes" id="UP000612746">
    <property type="component" value="Unassembled WGS sequence"/>
</dbReference>
<gene>
    <name evidence="3" type="ORF">INT44_002756</name>
</gene>
<evidence type="ECO:0000256" key="1">
    <source>
        <dbReference type="SAM" id="Phobius"/>
    </source>
</evidence>
<dbReference type="Gene3D" id="3.40.50.1820">
    <property type="entry name" value="alpha/beta hydrolase"/>
    <property type="match status" value="1"/>
</dbReference>
<keyword evidence="4" id="KW-1185">Reference proteome</keyword>
<dbReference type="OrthoDB" id="10249433at2759"/>
<organism evidence="3 4">
    <name type="scientific">Umbelopsis vinacea</name>
    <dbReference type="NCBI Taxonomy" id="44442"/>
    <lineage>
        <taxon>Eukaryota</taxon>
        <taxon>Fungi</taxon>
        <taxon>Fungi incertae sedis</taxon>
        <taxon>Mucoromycota</taxon>
        <taxon>Mucoromycotina</taxon>
        <taxon>Umbelopsidomycetes</taxon>
        <taxon>Umbelopsidales</taxon>
        <taxon>Umbelopsidaceae</taxon>
        <taxon>Umbelopsis</taxon>
    </lineage>
</organism>
<protein>
    <recommendedName>
        <fullName evidence="2">Serine aminopeptidase S33 domain-containing protein</fullName>
    </recommendedName>
</protein>